<comment type="caution">
    <text evidence="1">The sequence shown here is derived from an EMBL/GenBank/DDBJ whole genome shotgun (WGS) entry which is preliminary data.</text>
</comment>
<evidence type="ECO:0000313" key="2">
    <source>
        <dbReference type="Proteomes" id="UP000676336"/>
    </source>
</evidence>
<dbReference type="InterPro" id="IPR039204">
    <property type="entry name" value="MRS2-like"/>
</dbReference>
<sequence length="91" mass="10273">LEILAHNEDMIGMYLTDNRKRDIADHTQVELLLEACTKEMTEVRRSISDLSDSVRTIESAIGFILNAVLNELLTFEIKINIIMMGFGIGAF</sequence>
<gene>
    <name evidence="1" type="ORF">SMN809_LOCUS30702</name>
</gene>
<dbReference type="Proteomes" id="UP000676336">
    <property type="component" value="Unassembled WGS sequence"/>
</dbReference>
<organism evidence="1 2">
    <name type="scientific">Rotaria magnacalcarata</name>
    <dbReference type="NCBI Taxonomy" id="392030"/>
    <lineage>
        <taxon>Eukaryota</taxon>
        <taxon>Metazoa</taxon>
        <taxon>Spiralia</taxon>
        <taxon>Gnathifera</taxon>
        <taxon>Rotifera</taxon>
        <taxon>Eurotatoria</taxon>
        <taxon>Bdelloidea</taxon>
        <taxon>Philodinida</taxon>
        <taxon>Philodinidae</taxon>
        <taxon>Rotaria</taxon>
    </lineage>
</organism>
<dbReference type="EMBL" id="CAJOBI010058892">
    <property type="protein sequence ID" value="CAF4406793.1"/>
    <property type="molecule type" value="Genomic_DNA"/>
</dbReference>
<dbReference type="Pfam" id="PF22099">
    <property type="entry name" value="MRS2-like"/>
    <property type="match status" value="1"/>
</dbReference>
<proteinExistence type="predicted"/>
<evidence type="ECO:0000313" key="1">
    <source>
        <dbReference type="EMBL" id="CAF4406793.1"/>
    </source>
</evidence>
<feature type="non-terminal residue" evidence="1">
    <location>
        <position position="91"/>
    </location>
</feature>
<dbReference type="Gene3D" id="1.20.58.340">
    <property type="entry name" value="Magnesium transport protein CorA, transmembrane region"/>
    <property type="match status" value="1"/>
</dbReference>
<name>A0A8S2VNJ0_9BILA</name>
<feature type="non-terminal residue" evidence="1">
    <location>
        <position position="1"/>
    </location>
</feature>
<accession>A0A8S2VNJ0</accession>
<protein>
    <submittedName>
        <fullName evidence="1">Uncharacterized protein</fullName>
    </submittedName>
</protein>
<dbReference type="AlphaFoldDB" id="A0A8S2VNJ0"/>
<reference evidence="1" key="1">
    <citation type="submission" date="2021-02" db="EMBL/GenBank/DDBJ databases">
        <authorList>
            <person name="Nowell W R."/>
        </authorList>
    </citation>
    <scope>NUCLEOTIDE SEQUENCE</scope>
</reference>